<keyword evidence="1" id="KW-1133">Transmembrane helix</keyword>
<gene>
    <name evidence="2" type="ORF">KDA27_22950</name>
</gene>
<feature type="transmembrane region" description="Helical" evidence="1">
    <location>
        <begin position="263"/>
        <end position="282"/>
    </location>
</feature>
<proteinExistence type="predicted"/>
<evidence type="ECO:0000313" key="3">
    <source>
        <dbReference type="Proteomes" id="UP000739538"/>
    </source>
</evidence>
<evidence type="ECO:0000313" key="2">
    <source>
        <dbReference type="EMBL" id="MCA9758670.1"/>
    </source>
</evidence>
<keyword evidence="1" id="KW-0812">Transmembrane</keyword>
<organism evidence="2 3">
    <name type="scientific">Eiseniibacteriota bacterium</name>
    <dbReference type="NCBI Taxonomy" id="2212470"/>
    <lineage>
        <taxon>Bacteria</taxon>
        <taxon>Candidatus Eiseniibacteriota</taxon>
    </lineage>
</organism>
<evidence type="ECO:0000256" key="1">
    <source>
        <dbReference type="SAM" id="Phobius"/>
    </source>
</evidence>
<reference evidence="2" key="1">
    <citation type="submission" date="2020-04" db="EMBL/GenBank/DDBJ databases">
        <authorList>
            <person name="Zhang T."/>
        </authorList>
    </citation>
    <scope>NUCLEOTIDE SEQUENCE</scope>
    <source>
        <strain evidence="2">HKST-UBA02</strain>
    </source>
</reference>
<accession>A0A956NK92</accession>
<feature type="transmembrane region" description="Helical" evidence="1">
    <location>
        <begin position="206"/>
        <end position="225"/>
    </location>
</feature>
<dbReference type="AlphaFoldDB" id="A0A956NK92"/>
<feature type="transmembrane region" description="Helical" evidence="1">
    <location>
        <begin position="294"/>
        <end position="312"/>
    </location>
</feature>
<dbReference type="EMBL" id="JAGQHS010000198">
    <property type="protein sequence ID" value="MCA9758670.1"/>
    <property type="molecule type" value="Genomic_DNA"/>
</dbReference>
<sequence>MSYAQLRLLSIDVALGALSGGVLASAFLGVRMPAGWYVILPLSVWVVYTWDHLLDAYRLGATASTPRHQFHYRHFRSLLVATGLGALLAVALAAWTLGRSGLAFGLAMGAFSLIHFLVVRAVGSRTSPWLVKELGVAIVYCVGIWGLPALHSGEPFGPSLWFAFGQFFLLAVVNLLEFSLFERRVDEADGHSSFVRAVGERSARRIVALLLLATLGLGAAQLLTASDGTGVAQLLPASDGTGAAQLLSVPAGFGSASVQTASIALQATYLPMAGILAALLLRPAIFARNERYRAWGDGAFLLPALYLVWFHLLGSAR</sequence>
<feature type="transmembrane region" description="Helical" evidence="1">
    <location>
        <begin position="129"/>
        <end position="147"/>
    </location>
</feature>
<name>A0A956NK92_UNCEI</name>
<feature type="transmembrane region" description="Helical" evidence="1">
    <location>
        <begin position="159"/>
        <end position="176"/>
    </location>
</feature>
<feature type="transmembrane region" description="Helical" evidence="1">
    <location>
        <begin position="101"/>
        <end position="122"/>
    </location>
</feature>
<feature type="transmembrane region" description="Helical" evidence="1">
    <location>
        <begin position="75"/>
        <end position="95"/>
    </location>
</feature>
<protein>
    <recommendedName>
        <fullName evidence="4">Prenyltransferase</fullName>
    </recommendedName>
</protein>
<keyword evidence="1" id="KW-0472">Membrane</keyword>
<reference evidence="2" key="2">
    <citation type="journal article" date="2021" name="Microbiome">
        <title>Successional dynamics and alternative stable states in a saline activated sludge microbial community over 9 years.</title>
        <authorList>
            <person name="Wang Y."/>
            <person name="Ye J."/>
            <person name="Ju F."/>
            <person name="Liu L."/>
            <person name="Boyd J.A."/>
            <person name="Deng Y."/>
            <person name="Parks D.H."/>
            <person name="Jiang X."/>
            <person name="Yin X."/>
            <person name="Woodcroft B.J."/>
            <person name="Tyson G.W."/>
            <person name="Hugenholtz P."/>
            <person name="Polz M.F."/>
            <person name="Zhang T."/>
        </authorList>
    </citation>
    <scope>NUCLEOTIDE SEQUENCE</scope>
    <source>
        <strain evidence="2">HKST-UBA02</strain>
    </source>
</reference>
<feature type="transmembrane region" description="Helical" evidence="1">
    <location>
        <begin position="34"/>
        <end position="54"/>
    </location>
</feature>
<dbReference type="Proteomes" id="UP000739538">
    <property type="component" value="Unassembled WGS sequence"/>
</dbReference>
<evidence type="ECO:0008006" key="4">
    <source>
        <dbReference type="Google" id="ProtNLM"/>
    </source>
</evidence>
<comment type="caution">
    <text evidence="2">The sequence shown here is derived from an EMBL/GenBank/DDBJ whole genome shotgun (WGS) entry which is preliminary data.</text>
</comment>